<accession>A0ABY4CJU6</accession>
<reference evidence="1" key="1">
    <citation type="submission" date="2021-12" db="EMBL/GenBank/DDBJ databases">
        <title>Alicyclobacillaceae gen. nov., sp. nov., isolated from chalcocite enrichment system.</title>
        <authorList>
            <person name="Jiang Z."/>
        </authorList>
    </citation>
    <scope>NUCLEOTIDE SEQUENCE</scope>
    <source>
        <strain evidence="1">MYW30-H2</strain>
    </source>
</reference>
<keyword evidence="2" id="KW-1185">Reference proteome</keyword>
<name>A0ABY4CJU6_9BACL</name>
<organism evidence="1 2">
    <name type="scientific">Fodinisporobacter ferrooxydans</name>
    <dbReference type="NCBI Taxonomy" id="2901836"/>
    <lineage>
        <taxon>Bacteria</taxon>
        <taxon>Bacillati</taxon>
        <taxon>Bacillota</taxon>
        <taxon>Bacilli</taxon>
        <taxon>Bacillales</taxon>
        <taxon>Alicyclobacillaceae</taxon>
        <taxon>Fodinisporobacter</taxon>
    </lineage>
</organism>
<sequence length="82" mass="9692">MNNRIFVEPIGFNEKQKNVCLDIMDKLDLYGELLGILNSLSDDEMYTKQHAFDSIQRLAYKVEKQIVESMPFMRPDHNHLVY</sequence>
<evidence type="ECO:0000313" key="1">
    <source>
        <dbReference type="EMBL" id="UOF90793.1"/>
    </source>
</evidence>
<gene>
    <name evidence="1" type="ORF">LSG31_00475</name>
</gene>
<dbReference type="EMBL" id="CP089291">
    <property type="protein sequence ID" value="UOF90793.1"/>
    <property type="molecule type" value="Genomic_DNA"/>
</dbReference>
<dbReference type="RefSeq" id="WP_347437492.1">
    <property type="nucleotide sequence ID" value="NZ_CP089291.1"/>
</dbReference>
<proteinExistence type="predicted"/>
<protein>
    <submittedName>
        <fullName evidence="1">Uncharacterized protein</fullName>
    </submittedName>
</protein>
<dbReference type="Proteomes" id="UP000830167">
    <property type="component" value="Chromosome"/>
</dbReference>
<evidence type="ECO:0000313" key="2">
    <source>
        <dbReference type="Proteomes" id="UP000830167"/>
    </source>
</evidence>